<name>A0A401Q7T2_SCYTO</name>
<feature type="non-terminal residue" evidence="1">
    <location>
        <position position="1"/>
    </location>
</feature>
<protein>
    <submittedName>
        <fullName evidence="1">Uncharacterized protein</fullName>
    </submittedName>
</protein>
<organism evidence="1 2">
    <name type="scientific">Scyliorhinus torazame</name>
    <name type="common">Cloudy catshark</name>
    <name type="synonym">Catulus torazame</name>
    <dbReference type="NCBI Taxonomy" id="75743"/>
    <lineage>
        <taxon>Eukaryota</taxon>
        <taxon>Metazoa</taxon>
        <taxon>Chordata</taxon>
        <taxon>Craniata</taxon>
        <taxon>Vertebrata</taxon>
        <taxon>Chondrichthyes</taxon>
        <taxon>Elasmobranchii</taxon>
        <taxon>Galeomorphii</taxon>
        <taxon>Galeoidea</taxon>
        <taxon>Carcharhiniformes</taxon>
        <taxon>Scyliorhinidae</taxon>
        <taxon>Scyliorhinus</taxon>
    </lineage>
</organism>
<dbReference type="AlphaFoldDB" id="A0A401Q7T2"/>
<sequence>SICTTSIKFDQQIHDSTEQSCTQSICSTEPSRLHAISTAPSKLHTASADTTRVAWFPSGIRSYVFWEPSETCATLFDSPDSAFSSAATVNPHASCIKPNDFQWHAKYSR</sequence>
<gene>
    <name evidence="1" type="ORF">scyTo_0021837</name>
</gene>
<evidence type="ECO:0000313" key="2">
    <source>
        <dbReference type="Proteomes" id="UP000288216"/>
    </source>
</evidence>
<accession>A0A401Q7T2</accession>
<evidence type="ECO:0000313" key="1">
    <source>
        <dbReference type="EMBL" id="GCB81421.1"/>
    </source>
</evidence>
<dbReference type="EMBL" id="BFAA01020182">
    <property type="protein sequence ID" value="GCB81421.1"/>
    <property type="molecule type" value="Genomic_DNA"/>
</dbReference>
<dbReference type="Proteomes" id="UP000288216">
    <property type="component" value="Unassembled WGS sequence"/>
</dbReference>
<reference evidence="1 2" key="1">
    <citation type="journal article" date="2018" name="Nat. Ecol. Evol.">
        <title>Shark genomes provide insights into elasmobranch evolution and the origin of vertebrates.</title>
        <authorList>
            <person name="Hara Y"/>
            <person name="Yamaguchi K"/>
            <person name="Onimaru K"/>
            <person name="Kadota M"/>
            <person name="Koyanagi M"/>
            <person name="Keeley SD"/>
            <person name="Tatsumi K"/>
            <person name="Tanaka K"/>
            <person name="Motone F"/>
            <person name="Kageyama Y"/>
            <person name="Nozu R"/>
            <person name="Adachi N"/>
            <person name="Nishimura O"/>
            <person name="Nakagawa R"/>
            <person name="Tanegashima C"/>
            <person name="Kiyatake I"/>
            <person name="Matsumoto R"/>
            <person name="Murakumo K"/>
            <person name="Nishida K"/>
            <person name="Terakita A"/>
            <person name="Kuratani S"/>
            <person name="Sato K"/>
            <person name="Hyodo S Kuraku.S."/>
        </authorList>
    </citation>
    <scope>NUCLEOTIDE SEQUENCE [LARGE SCALE GENOMIC DNA]</scope>
</reference>
<keyword evidence="2" id="KW-1185">Reference proteome</keyword>
<proteinExistence type="predicted"/>
<comment type="caution">
    <text evidence="1">The sequence shown here is derived from an EMBL/GenBank/DDBJ whole genome shotgun (WGS) entry which is preliminary data.</text>
</comment>